<dbReference type="GO" id="GO:0006465">
    <property type="term" value="P:signal peptide processing"/>
    <property type="evidence" value="ECO:0007669"/>
    <property type="project" value="InterPro"/>
</dbReference>
<dbReference type="Pfam" id="PF10502">
    <property type="entry name" value="Peptidase_S26"/>
    <property type="match status" value="1"/>
</dbReference>
<accession>A0A1G2KGS6</accession>
<dbReference type="EMBL" id="MHQI01000060">
    <property type="protein sequence ID" value="OGZ98666.1"/>
    <property type="molecule type" value="Genomic_DNA"/>
</dbReference>
<evidence type="ECO:0000313" key="3">
    <source>
        <dbReference type="Proteomes" id="UP000179023"/>
    </source>
</evidence>
<dbReference type="SUPFAM" id="SSF51306">
    <property type="entry name" value="LexA/Signal peptidase"/>
    <property type="match status" value="1"/>
</dbReference>
<dbReference type="GO" id="GO:0004252">
    <property type="term" value="F:serine-type endopeptidase activity"/>
    <property type="evidence" value="ECO:0007669"/>
    <property type="project" value="InterPro"/>
</dbReference>
<dbReference type="InterPro" id="IPR019533">
    <property type="entry name" value="Peptidase_S26"/>
</dbReference>
<reference evidence="2 3" key="1">
    <citation type="journal article" date="2016" name="Nat. Commun.">
        <title>Thousands of microbial genomes shed light on interconnected biogeochemical processes in an aquifer system.</title>
        <authorList>
            <person name="Anantharaman K."/>
            <person name="Brown C.T."/>
            <person name="Hug L.A."/>
            <person name="Sharon I."/>
            <person name="Castelle C.J."/>
            <person name="Probst A.J."/>
            <person name="Thomas B.C."/>
            <person name="Singh A."/>
            <person name="Wilkins M.J."/>
            <person name="Karaoz U."/>
            <person name="Brodie E.L."/>
            <person name="Williams K.H."/>
            <person name="Hubbard S.S."/>
            <person name="Banfield J.F."/>
        </authorList>
    </citation>
    <scope>NUCLEOTIDE SEQUENCE [LARGE SCALE GENOMIC DNA]</scope>
</reference>
<dbReference type="STRING" id="1802270.A3C07_02465"/>
<dbReference type="Gene3D" id="2.10.109.10">
    <property type="entry name" value="Umud Fragment, subunit A"/>
    <property type="match status" value="1"/>
</dbReference>
<protein>
    <recommendedName>
        <fullName evidence="1">Peptidase S26 domain-containing protein</fullName>
    </recommendedName>
</protein>
<comment type="caution">
    <text evidence="2">The sequence shown here is derived from an EMBL/GenBank/DDBJ whole genome shotgun (WGS) entry which is preliminary data.</text>
</comment>
<sequence length="104" mass="12057">MHIKKLLIHYFSTVLFRVRITGESMWPVLVPGKTYLAINLLRVRKGDFIVFKNPKNQDEVFVKRVKETYGDRYAVESLVSWGNASEDFGLVGHGQFLGILWKSR</sequence>
<evidence type="ECO:0000259" key="1">
    <source>
        <dbReference type="Pfam" id="PF10502"/>
    </source>
</evidence>
<dbReference type="InterPro" id="IPR036286">
    <property type="entry name" value="LexA/Signal_pep-like_sf"/>
</dbReference>
<gene>
    <name evidence="2" type="ORF">A3C07_02465</name>
</gene>
<dbReference type="AlphaFoldDB" id="A0A1G2KGS6"/>
<evidence type="ECO:0000313" key="2">
    <source>
        <dbReference type="EMBL" id="OGZ98666.1"/>
    </source>
</evidence>
<organism evidence="2 3">
    <name type="scientific">Candidatus Sungbacteria bacterium RIFCSPHIGHO2_02_FULL_47_11</name>
    <dbReference type="NCBI Taxonomy" id="1802270"/>
    <lineage>
        <taxon>Bacteria</taxon>
        <taxon>Candidatus Sungiibacteriota</taxon>
    </lineage>
</organism>
<proteinExistence type="predicted"/>
<name>A0A1G2KGS6_9BACT</name>
<dbReference type="CDD" id="cd06530">
    <property type="entry name" value="S26_SPase_I"/>
    <property type="match status" value="1"/>
</dbReference>
<feature type="domain" description="Peptidase S26" evidence="1">
    <location>
        <begin position="11"/>
        <end position="72"/>
    </location>
</feature>
<dbReference type="Proteomes" id="UP000179023">
    <property type="component" value="Unassembled WGS sequence"/>
</dbReference>